<dbReference type="InterPro" id="IPR002156">
    <property type="entry name" value="RNaseH_domain"/>
</dbReference>
<dbReference type="RefSeq" id="XP_056691646.1">
    <property type="nucleotide sequence ID" value="XM_056835668.1"/>
</dbReference>
<protein>
    <recommendedName>
        <fullName evidence="1">RNase H type-1 domain-containing protein</fullName>
    </recommendedName>
</protein>
<reference evidence="3" key="2">
    <citation type="submission" date="2025-08" db="UniProtKB">
        <authorList>
            <consortium name="RefSeq"/>
        </authorList>
    </citation>
    <scope>IDENTIFICATION</scope>
    <source>
        <tissue evidence="3">Leaf</tissue>
    </source>
</reference>
<feature type="domain" description="RNase H type-1" evidence="1">
    <location>
        <begin position="189"/>
        <end position="258"/>
    </location>
</feature>
<gene>
    <name evidence="3" type="primary">LOC130467226</name>
</gene>
<dbReference type="InterPro" id="IPR053151">
    <property type="entry name" value="RNase_H-like"/>
</dbReference>
<dbReference type="Pfam" id="PF13456">
    <property type="entry name" value="RVT_3"/>
    <property type="match status" value="1"/>
</dbReference>
<evidence type="ECO:0000259" key="1">
    <source>
        <dbReference type="Pfam" id="PF13456"/>
    </source>
</evidence>
<reference evidence="2" key="1">
    <citation type="journal article" date="2021" name="Nat. Commun.">
        <title>Genomic analyses provide insights into spinach domestication and the genetic basis of agronomic traits.</title>
        <authorList>
            <person name="Cai X."/>
            <person name="Sun X."/>
            <person name="Xu C."/>
            <person name="Sun H."/>
            <person name="Wang X."/>
            <person name="Ge C."/>
            <person name="Zhang Z."/>
            <person name="Wang Q."/>
            <person name="Fei Z."/>
            <person name="Jiao C."/>
            <person name="Wang Q."/>
        </authorList>
    </citation>
    <scope>NUCLEOTIDE SEQUENCE [LARGE SCALE GENOMIC DNA]</scope>
    <source>
        <strain evidence="2">cv. Varoflay</strain>
    </source>
</reference>
<evidence type="ECO:0000313" key="3">
    <source>
        <dbReference type="RefSeq" id="XP_056691646.1"/>
    </source>
</evidence>
<proteinExistence type="predicted"/>
<dbReference type="PANTHER" id="PTHR47723:SF20">
    <property type="entry name" value="RNASE H TYPE-1 DOMAIN-CONTAINING PROTEIN"/>
    <property type="match status" value="1"/>
</dbReference>
<dbReference type="PANTHER" id="PTHR47723">
    <property type="entry name" value="OS05G0353850 PROTEIN"/>
    <property type="match status" value="1"/>
</dbReference>
<accession>A0ABM3R7Q4</accession>
<organism evidence="2 3">
    <name type="scientific">Spinacia oleracea</name>
    <name type="common">Spinach</name>
    <dbReference type="NCBI Taxonomy" id="3562"/>
    <lineage>
        <taxon>Eukaryota</taxon>
        <taxon>Viridiplantae</taxon>
        <taxon>Streptophyta</taxon>
        <taxon>Embryophyta</taxon>
        <taxon>Tracheophyta</taxon>
        <taxon>Spermatophyta</taxon>
        <taxon>Magnoliopsida</taxon>
        <taxon>eudicotyledons</taxon>
        <taxon>Gunneridae</taxon>
        <taxon>Pentapetalae</taxon>
        <taxon>Caryophyllales</taxon>
        <taxon>Chenopodiaceae</taxon>
        <taxon>Chenopodioideae</taxon>
        <taxon>Anserineae</taxon>
        <taxon>Spinacia</taxon>
    </lineage>
</organism>
<dbReference type="GeneID" id="130467226"/>
<keyword evidence="2" id="KW-1185">Reference proteome</keyword>
<sequence>MLIWNCCNEILPVAKSLNSKIDCISPTYSRCSATDEDHIHLFRDCWESSILWNYIFGRLAKNYGINLRSFLNLPWIDWISFNLNQSEKWKAIFCIAIWHIWKSSQAVVKQKMVKQFSVYSAFYVDYITTNKILQGKDKGKTKIVPAIWIPPAYDYLNLNTDGSWKAHNEGGGMVVEFSQVQQASAELYAMREGLIILEIEADVEALLTMLGSVNGMYHEELKPVFTDVSSPMGKFRFLDVKHIPRANNKVARALAHYASNMAVGHNFFLNPTPFANIAYQGDLQKLEDEEKRRLQQGSSSSISLT</sequence>
<evidence type="ECO:0000313" key="2">
    <source>
        <dbReference type="Proteomes" id="UP000813463"/>
    </source>
</evidence>
<name>A0ABM3R7Q4_SPIOL</name>
<dbReference type="Proteomes" id="UP000813463">
    <property type="component" value="Chromosome 2"/>
</dbReference>